<name>A0A6L2Q2B4_COPFO</name>
<dbReference type="Proteomes" id="UP000502823">
    <property type="component" value="Unassembled WGS sequence"/>
</dbReference>
<evidence type="ECO:0000313" key="2">
    <source>
        <dbReference type="Proteomes" id="UP000502823"/>
    </source>
</evidence>
<reference evidence="2" key="1">
    <citation type="submission" date="2020-01" db="EMBL/GenBank/DDBJ databases">
        <title>Draft genome sequence of the Termite Coptotermes fromosanus.</title>
        <authorList>
            <person name="Itakura S."/>
            <person name="Yosikawa Y."/>
            <person name="Umezawa K."/>
        </authorList>
    </citation>
    <scope>NUCLEOTIDE SEQUENCE [LARGE SCALE GENOMIC DNA]</scope>
</reference>
<dbReference type="InterPro" id="IPR036397">
    <property type="entry name" value="RNaseH_sf"/>
</dbReference>
<dbReference type="Gene3D" id="3.30.420.10">
    <property type="entry name" value="Ribonuclease H-like superfamily/Ribonuclease H"/>
    <property type="match status" value="1"/>
</dbReference>
<keyword evidence="2" id="KW-1185">Reference proteome</keyword>
<evidence type="ECO:0000313" key="1">
    <source>
        <dbReference type="EMBL" id="GFG36895.1"/>
    </source>
</evidence>
<dbReference type="AlphaFoldDB" id="A0A6L2Q2B4"/>
<proteinExistence type="predicted"/>
<protein>
    <submittedName>
        <fullName evidence="1">Uncharacterized protein</fullName>
    </submittedName>
</protein>
<dbReference type="InterPro" id="IPR052709">
    <property type="entry name" value="Transposase-MT_Hybrid"/>
</dbReference>
<sequence length="76" mass="8472">MTTLPKLYSPDLVPSDYYLFGLMKGFLGGKRFQNNGDVIAGVQHWTQEPLKTPSETGIKELPESQHKCVAVNGDYN</sequence>
<organism evidence="1 2">
    <name type="scientific">Coptotermes formosanus</name>
    <name type="common">Formosan subterranean termite</name>
    <dbReference type="NCBI Taxonomy" id="36987"/>
    <lineage>
        <taxon>Eukaryota</taxon>
        <taxon>Metazoa</taxon>
        <taxon>Ecdysozoa</taxon>
        <taxon>Arthropoda</taxon>
        <taxon>Hexapoda</taxon>
        <taxon>Insecta</taxon>
        <taxon>Pterygota</taxon>
        <taxon>Neoptera</taxon>
        <taxon>Polyneoptera</taxon>
        <taxon>Dictyoptera</taxon>
        <taxon>Blattodea</taxon>
        <taxon>Blattoidea</taxon>
        <taxon>Termitoidae</taxon>
        <taxon>Rhinotermitidae</taxon>
        <taxon>Coptotermes</taxon>
    </lineage>
</organism>
<gene>
    <name evidence="1" type="ORF">Cfor_08700</name>
</gene>
<dbReference type="PANTHER" id="PTHR46060">
    <property type="entry name" value="MARINER MOS1 TRANSPOSASE-LIKE PROTEIN"/>
    <property type="match status" value="1"/>
</dbReference>
<accession>A0A6L2Q2B4</accession>
<comment type="caution">
    <text evidence="1">The sequence shown here is derived from an EMBL/GenBank/DDBJ whole genome shotgun (WGS) entry which is preliminary data.</text>
</comment>
<dbReference type="PANTHER" id="PTHR46060:SF3">
    <property type="entry name" value="PROTEIN GVQW3"/>
    <property type="match status" value="1"/>
</dbReference>
<dbReference type="OrthoDB" id="6818839at2759"/>
<dbReference type="GO" id="GO:0003676">
    <property type="term" value="F:nucleic acid binding"/>
    <property type="evidence" value="ECO:0007669"/>
    <property type="project" value="InterPro"/>
</dbReference>
<dbReference type="InParanoid" id="A0A6L2Q2B4"/>
<dbReference type="EMBL" id="BLKM01009497">
    <property type="protein sequence ID" value="GFG36895.1"/>
    <property type="molecule type" value="Genomic_DNA"/>
</dbReference>